<dbReference type="EMBL" id="FOAP01000009">
    <property type="protein sequence ID" value="SEL91263.1"/>
    <property type="molecule type" value="Genomic_DNA"/>
</dbReference>
<feature type="signal peptide" evidence="1">
    <location>
        <begin position="1"/>
        <end position="19"/>
    </location>
</feature>
<feature type="chain" id="PRO_5010300232" evidence="1">
    <location>
        <begin position="20"/>
        <end position="96"/>
    </location>
</feature>
<dbReference type="OrthoDB" id="9871795at2"/>
<reference evidence="3" key="1">
    <citation type="submission" date="2016-10" db="EMBL/GenBank/DDBJ databases">
        <authorList>
            <person name="Varghese N."/>
            <person name="Submissions S."/>
        </authorList>
    </citation>
    <scope>NUCLEOTIDE SEQUENCE [LARGE SCALE GENOMIC DNA]</scope>
    <source>
        <strain evidence="3">DSM 17044</strain>
    </source>
</reference>
<accession>A0A1H7U2T2</accession>
<dbReference type="Proteomes" id="UP000182719">
    <property type="component" value="Unassembled WGS sequence"/>
</dbReference>
<gene>
    <name evidence="2" type="ORF">SAMN05444354_109283</name>
</gene>
<evidence type="ECO:0000313" key="2">
    <source>
        <dbReference type="EMBL" id="SEL91263.1"/>
    </source>
</evidence>
<keyword evidence="3" id="KW-1185">Reference proteome</keyword>
<organism evidence="2 3">
    <name type="scientific">Stigmatella aurantiaca</name>
    <dbReference type="NCBI Taxonomy" id="41"/>
    <lineage>
        <taxon>Bacteria</taxon>
        <taxon>Pseudomonadati</taxon>
        <taxon>Myxococcota</taxon>
        <taxon>Myxococcia</taxon>
        <taxon>Myxococcales</taxon>
        <taxon>Cystobacterineae</taxon>
        <taxon>Archangiaceae</taxon>
        <taxon>Stigmatella</taxon>
    </lineage>
</organism>
<proteinExistence type="predicted"/>
<sequence length="96" mass="10400">MKRMLLVVMMAFTFGAAHAAEQQAPEVNPVPLEACQPTHSLVTPAQPQDSSAEALMCSPTPCVVCYSKIRQCKAGCASGDTECLVNCEYECQYCCY</sequence>
<dbReference type="AlphaFoldDB" id="A0A1H7U2T2"/>
<keyword evidence="1" id="KW-0732">Signal</keyword>
<protein>
    <submittedName>
        <fullName evidence="2">Uncharacterized protein</fullName>
    </submittedName>
</protein>
<dbReference type="RefSeq" id="WP_075007950.1">
    <property type="nucleotide sequence ID" value="NZ_FOAP01000009.1"/>
</dbReference>
<evidence type="ECO:0000313" key="3">
    <source>
        <dbReference type="Proteomes" id="UP000182719"/>
    </source>
</evidence>
<evidence type="ECO:0000256" key="1">
    <source>
        <dbReference type="SAM" id="SignalP"/>
    </source>
</evidence>
<name>A0A1H7U2T2_STIAU</name>